<evidence type="ECO:0000256" key="5">
    <source>
        <dbReference type="ARBA" id="ARBA00014944"/>
    </source>
</evidence>
<gene>
    <name evidence="18" type="ORF">SAMN02745194_03441</name>
</gene>
<dbReference type="Gene3D" id="1.20.120.1760">
    <property type="match status" value="1"/>
</dbReference>
<dbReference type="PANTHER" id="PTHR14269">
    <property type="entry name" value="CDP-DIACYLGLYCEROL--GLYCEROL-3-PHOSPHATE 3-PHOSPHATIDYLTRANSFERASE-RELATED"/>
    <property type="match status" value="1"/>
</dbReference>
<feature type="transmembrane region" description="Helical" evidence="17">
    <location>
        <begin position="33"/>
        <end position="53"/>
    </location>
</feature>
<feature type="compositionally biased region" description="Basic and acidic residues" evidence="16">
    <location>
        <begin position="1"/>
        <end position="19"/>
    </location>
</feature>
<evidence type="ECO:0000256" key="15">
    <source>
        <dbReference type="RuleBase" id="RU003750"/>
    </source>
</evidence>
<evidence type="ECO:0000256" key="14">
    <source>
        <dbReference type="ARBA" id="ARBA00048586"/>
    </source>
</evidence>
<dbReference type="RefSeq" id="WP_245818341.1">
    <property type="nucleotide sequence ID" value="NZ_FQZF01000021.1"/>
</dbReference>
<keyword evidence="10" id="KW-0443">Lipid metabolism</keyword>
<keyword evidence="9 17" id="KW-1133">Transmembrane helix</keyword>
<evidence type="ECO:0000256" key="7">
    <source>
        <dbReference type="ARBA" id="ARBA00022679"/>
    </source>
</evidence>
<dbReference type="InterPro" id="IPR000462">
    <property type="entry name" value="CDP-OH_P_trans"/>
</dbReference>
<keyword evidence="19" id="KW-1185">Reference proteome</keyword>
<evidence type="ECO:0000256" key="9">
    <source>
        <dbReference type="ARBA" id="ARBA00022989"/>
    </source>
</evidence>
<dbReference type="GO" id="GO:0008444">
    <property type="term" value="F:CDP-diacylglycerol-glycerol-3-phosphate 3-phosphatidyltransferase activity"/>
    <property type="evidence" value="ECO:0007669"/>
    <property type="project" value="UniProtKB-EC"/>
</dbReference>
<dbReference type="PIRSF" id="PIRSF000847">
    <property type="entry name" value="Phos_ph_gly_syn"/>
    <property type="match status" value="1"/>
</dbReference>
<evidence type="ECO:0000256" key="3">
    <source>
        <dbReference type="ARBA" id="ARBA00010441"/>
    </source>
</evidence>
<evidence type="ECO:0000256" key="6">
    <source>
        <dbReference type="ARBA" id="ARBA00022516"/>
    </source>
</evidence>
<dbReference type="AlphaFoldDB" id="A0A1M6MCZ9"/>
<feature type="region of interest" description="Disordered" evidence="16">
    <location>
        <begin position="1"/>
        <end position="25"/>
    </location>
</feature>
<keyword evidence="7 15" id="KW-0808">Transferase</keyword>
<evidence type="ECO:0000256" key="12">
    <source>
        <dbReference type="ARBA" id="ARBA00023209"/>
    </source>
</evidence>
<dbReference type="STRING" id="198092.SAMN02745194_03441"/>
<evidence type="ECO:0000256" key="8">
    <source>
        <dbReference type="ARBA" id="ARBA00022692"/>
    </source>
</evidence>
<feature type="transmembrane region" description="Helical" evidence="17">
    <location>
        <begin position="176"/>
        <end position="197"/>
    </location>
</feature>
<feature type="transmembrane region" description="Helical" evidence="17">
    <location>
        <begin position="59"/>
        <end position="78"/>
    </location>
</feature>
<dbReference type="GO" id="GO:0016020">
    <property type="term" value="C:membrane"/>
    <property type="evidence" value="ECO:0007669"/>
    <property type="project" value="UniProtKB-SubCell"/>
</dbReference>
<evidence type="ECO:0000256" key="16">
    <source>
        <dbReference type="SAM" id="MobiDB-lite"/>
    </source>
</evidence>
<keyword evidence="6" id="KW-0444">Lipid biosynthesis</keyword>
<comment type="similarity">
    <text evidence="3 15">Belongs to the CDP-alcohol phosphatidyltransferase class-I family.</text>
</comment>
<proteinExistence type="inferred from homology"/>
<evidence type="ECO:0000313" key="18">
    <source>
        <dbReference type="EMBL" id="SHJ81344.1"/>
    </source>
</evidence>
<evidence type="ECO:0000256" key="4">
    <source>
        <dbReference type="ARBA" id="ARBA00013170"/>
    </source>
</evidence>
<feature type="transmembrane region" description="Helical" evidence="17">
    <location>
        <begin position="90"/>
        <end position="110"/>
    </location>
</feature>
<dbReference type="InterPro" id="IPR050324">
    <property type="entry name" value="CDP-alcohol_PTase-I"/>
</dbReference>
<comment type="catalytic activity">
    <reaction evidence="14">
        <text>a CDP-1,2-diacyl-sn-glycerol + sn-glycerol 3-phosphate = a 1,2-diacyl-sn-glycero-3-phospho-(1'-sn-glycero-3'-phosphate) + CMP + H(+)</text>
        <dbReference type="Rhea" id="RHEA:12593"/>
        <dbReference type="ChEBI" id="CHEBI:15378"/>
        <dbReference type="ChEBI" id="CHEBI:57597"/>
        <dbReference type="ChEBI" id="CHEBI:58332"/>
        <dbReference type="ChEBI" id="CHEBI:60110"/>
        <dbReference type="ChEBI" id="CHEBI:60377"/>
        <dbReference type="EC" id="2.7.8.5"/>
    </reaction>
</comment>
<keyword evidence="11 17" id="KW-0472">Membrane</keyword>
<dbReference type="PROSITE" id="PS00379">
    <property type="entry name" value="CDP_ALCOHOL_P_TRANSF"/>
    <property type="match status" value="1"/>
</dbReference>
<dbReference type="InterPro" id="IPR048254">
    <property type="entry name" value="CDP_ALCOHOL_P_TRANSF_CS"/>
</dbReference>
<dbReference type="Proteomes" id="UP000184387">
    <property type="component" value="Unassembled WGS sequence"/>
</dbReference>
<keyword evidence="12" id="KW-0594">Phospholipid biosynthesis</keyword>
<evidence type="ECO:0000256" key="13">
    <source>
        <dbReference type="ARBA" id="ARBA00023264"/>
    </source>
</evidence>
<comment type="subcellular location">
    <subcellularLocation>
        <location evidence="1">Membrane</location>
        <topology evidence="1">Multi-pass membrane protein</topology>
    </subcellularLocation>
</comment>
<dbReference type="Pfam" id="PF01066">
    <property type="entry name" value="CDP-OH_P_transf"/>
    <property type="match status" value="1"/>
</dbReference>
<keyword evidence="13" id="KW-1208">Phospholipid metabolism</keyword>
<dbReference type="GO" id="GO:0046474">
    <property type="term" value="P:glycerophospholipid biosynthetic process"/>
    <property type="evidence" value="ECO:0007669"/>
    <property type="project" value="TreeGrafter"/>
</dbReference>
<keyword evidence="8 17" id="KW-0812">Transmembrane</keyword>
<dbReference type="EMBL" id="FQZF01000021">
    <property type="protein sequence ID" value="SHJ81344.1"/>
    <property type="molecule type" value="Genomic_DNA"/>
</dbReference>
<dbReference type="PANTHER" id="PTHR14269:SF11">
    <property type="entry name" value="CDP-DIACYLGLYCEROL--GLYCEROL-3-PHOSPHATE 3-PHOSPHATIDYLTRANSFERASE"/>
    <property type="match status" value="1"/>
</dbReference>
<dbReference type="InterPro" id="IPR043130">
    <property type="entry name" value="CDP-OH_PTrfase_TM_dom"/>
</dbReference>
<evidence type="ECO:0000256" key="2">
    <source>
        <dbReference type="ARBA" id="ARBA00005042"/>
    </source>
</evidence>
<protein>
    <recommendedName>
        <fullName evidence="5">CDP-diacylglycerol--glycerol-3-phosphate 3-phosphatidyltransferase</fullName>
        <ecNumber evidence="4">2.7.8.5</ecNumber>
    </recommendedName>
</protein>
<evidence type="ECO:0000256" key="10">
    <source>
        <dbReference type="ARBA" id="ARBA00023098"/>
    </source>
</evidence>
<evidence type="ECO:0000256" key="11">
    <source>
        <dbReference type="ARBA" id="ARBA00023136"/>
    </source>
</evidence>
<evidence type="ECO:0000313" key="19">
    <source>
        <dbReference type="Proteomes" id="UP000184387"/>
    </source>
</evidence>
<sequence>MPEERDTAAEERGGPEHGGGEASSPAESALFTLPNVITLARLCAVPAVVWLVIQHRLDLAFLLFVGAGISDAVDGWLARVRNARSFIGSVLDPLADKALLVSVYVTLAIIGVLPDWLAILVVFRDLLIVGGLLVLALMGLRPAIQPLFISKLNTAMQIGLAGTALLLAGFALDGGWLLPALIACVAATTIASGIAYVRDAARALPK</sequence>
<dbReference type="InterPro" id="IPR004570">
    <property type="entry name" value="Phosphatidylglycerol_P_synth"/>
</dbReference>
<reference evidence="18 19" key="1">
    <citation type="submission" date="2016-11" db="EMBL/GenBank/DDBJ databases">
        <authorList>
            <person name="Jaros S."/>
            <person name="Januszkiewicz K."/>
            <person name="Wedrychowicz H."/>
        </authorList>
    </citation>
    <scope>NUCLEOTIDE SEQUENCE [LARGE SCALE GENOMIC DNA]</scope>
    <source>
        <strain evidence="18 19">DSM 14916</strain>
    </source>
</reference>
<organism evidence="18 19">
    <name type="scientific">Muricoccus roseus</name>
    <dbReference type="NCBI Taxonomy" id="198092"/>
    <lineage>
        <taxon>Bacteria</taxon>
        <taxon>Pseudomonadati</taxon>
        <taxon>Pseudomonadota</taxon>
        <taxon>Alphaproteobacteria</taxon>
        <taxon>Acetobacterales</taxon>
        <taxon>Roseomonadaceae</taxon>
        <taxon>Muricoccus</taxon>
    </lineage>
</organism>
<accession>A0A1M6MCZ9</accession>
<evidence type="ECO:0000256" key="17">
    <source>
        <dbReference type="SAM" id="Phobius"/>
    </source>
</evidence>
<dbReference type="EC" id="2.7.8.5" evidence="4"/>
<comment type="pathway">
    <text evidence="2">Phospholipid metabolism; phosphatidylglycerol biosynthesis; phosphatidylglycerol from CDP-diacylglycerol: step 1/2.</text>
</comment>
<evidence type="ECO:0000256" key="1">
    <source>
        <dbReference type="ARBA" id="ARBA00004141"/>
    </source>
</evidence>
<name>A0A1M6MCZ9_9PROT</name>
<feature type="transmembrane region" description="Helical" evidence="17">
    <location>
        <begin position="116"/>
        <end position="140"/>
    </location>
</feature>